<dbReference type="GO" id="GO:0008713">
    <property type="term" value="F:ADP-heptose-lipopolysaccharide heptosyltransferase activity"/>
    <property type="evidence" value="ECO:0007669"/>
    <property type="project" value="TreeGrafter"/>
</dbReference>
<dbReference type="EMBL" id="WSSB01000013">
    <property type="protein sequence ID" value="MXR37936.1"/>
    <property type="molecule type" value="Genomic_DNA"/>
</dbReference>
<dbReference type="GO" id="GO:0009244">
    <property type="term" value="P:lipopolysaccharide core region biosynthetic process"/>
    <property type="evidence" value="ECO:0007669"/>
    <property type="project" value="TreeGrafter"/>
</dbReference>
<dbReference type="PANTHER" id="PTHR30160">
    <property type="entry name" value="TETRAACYLDISACCHARIDE 4'-KINASE-RELATED"/>
    <property type="match status" value="1"/>
</dbReference>
<comment type="caution">
    <text evidence="3">The sequence shown here is derived from an EMBL/GenBank/DDBJ whole genome shotgun (WGS) entry which is preliminary data.</text>
</comment>
<dbReference type="Pfam" id="PF01075">
    <property type="entry name" value="Glyco_transf_9"/>
    <property type="match status" value="1"/>
</dbReference>
<dbReference type="Proteomes" id="UP000467214">
    <property type="component" value="Unassembled WGS sequence"/>
</dbReference>
<evidence type="ECO:0000256" key="1">
    <source>
        <dbReference type="ARBA" id="ARBA00022676"/>
    </source>
</evidence>
<dbReference type="InterPro" id="IPR002201">
    <property type="entry name" value="Glyco_trans_9"/>
</dbReference>
<reference evidence="3 4" key="1">
    <citation type="submission" date="2019-12" db="EMBL/GenBank/DDBJ databases">
        <title>Neisseriaceae gen. nov. sp. Genome sequencing and assembly.</title>
        <authorList>
            <person name="Liu Z."/>
            <person name="Li A."/>
        </authorList>
    </citation>
    <scope>NUCLEOTIDE SEQUENCE [LARGE SCALE GENOMIC DNA]</scope>
    <source>
        <strain evidence="3 4">B2N2-7</strain>
    </source>
</reference>
<name>A0A845BUU9_9NEIS</name>
<keyword evidence="4" id="KW-1185">Reference proteome</keyword>
<accession>A0A845BUU9</accession>
<dbReference type="CDD" id="cd03789">
    <property type="entry name" value="GT9_LPS_heptosyltransferase"/>
    <property type="match status" value="1"/>
</dbReference>
<dbReference type="NCBIfam" id="TIGR02201">
    <property type="entry name" value="heptsyl_trn_III"/>
    <property type="match status" value="1"/>
</dbReference>
<evidence type="ECO:0000313" key="4">
    <source>
        <dbReference type="Proteomes" id="UP000467214"/>
    </source>
</evidence>
<keyword evidence="1" id="KW-0328">Glycosyltransferase</keyword>
<dbReference type="Gene3D" id="3.40.50.2000">
    <property type="entry name" value="Glycogen Phosphorylase B"/>
    <property type="match status" value="2"/>
</dbReference>
<proteinExistence type="predicted"/>
<organism evidence="3 4">
    <name type="scientific">Craterilacuibacter sinensis</name>
    <dbReference type="NCBI Taxonomy" id="2686017"/>
    <lineage>
        <taxon>Bacteria</taxon>
        <taxon>Pseudomonadati</taxon>
        <taxon>Pseudomonadota</taxon>
        <taxon>Betaproteobacteria</taxon>
        <taxon>Neisseriales</taxon>
        <taxon>Neisseriaceae</taxon>
        <taxon>Craterilacuibacter</taxon>
    </lineage>
</organism>
<dbReference type="InterPro" id="IPR051199">
    <property type="entry name" value="LPS_LOS_Heptosyltrfase"/>
</dbReference>
<keyword evidence="2 3" id="KW-0808">Transferase</keyword>
<dbReference type="RefSeq" id="WP_160797767.1">
    <property type="nucleotide sequence ID" value="NZ_WSSB01000013.1"/>
</dbReference>
<dbReference type="GO" id="GO:0005829">
    <property type="term" value="C:cytosol"/>
    <property type="evidence" value="ECO:0007669"/>
    <property type="project" value="TreeGrafter"/>
</dbReference>
<dbReference type="SUPFAM" id="SSF53756">
    <property type="entry name" value="UDP-Glycosyltransferase/glycogen phosphorylase"/>
    <property type="match status" value="1"/>
</dbReference>
<dbReference type="AlphaFoldDB" id="A0A845BUU9"/>
<dbReference type="PANTHER" id="PTHR30160:SF1">
    <property type="entry name" value="LIPOPOLYSACCHARIDE 1,2-N-ACETYLGLUCOSAMINETRANSFERASE-RELATED"/>
    <property type="match status" value="1"/>
</dbReference>
<sequence>MLKDAIDLGRVQRALVVRLMFHGDVLLSTPVVTTLKEMAPHINIDALVYHETRDMLSLHPDLDQVFTIDRNWKKQGVSFQLRQEWRLLSALRARHYDLVVILNDSNRATWLVKLLSPRWSVGPDNPGRGRLYRKTMTHRFQLARNRHMVELHLDALRCLGLPVDSSAAHARLSIVSGAGAEASVENHLSVHALQPGNFVLVHPGSRGVYKCWPESKMARLIDTLSVQGIRVVLSGSPAAAELEMLVRIKAQLAHPVVDLSGQLSLKELAALVAQSAMLIGVDSLPVHLASACQVPVVALFGPSLEQVWAPWRTPHRIVGATLPCRPCGLAGCGGSGQSDCMDKISVQEVLDAVQSLRQTLEIAPQHHRTDRASRTQFVRVDKH</sequence>
<evidence type="ECO:0000313" key="3">
    <source>
        <dbReference type="EMBL" id="MXR37936.1"/>
    </source>
</evidence>
<evidence type="ECO:0000256" key="2">
    <source>
        <dbReference type="ARBA" id="ARBA00022679"/>
    </source>
</evidence>
<gene>
    <name evidence="3" type="primary">rfaQ</name>
    <name evidence="3" type="ORF">GQF02_13230</name>
</gene>
<dbReference type="InterPro" id="IPR011916">
    <property type="entry name" value="LipoPS_heptosylTferase-III"/>
</dbReference>
<protein>
    <submittedName>
        <fullName evidence="3">Putative lipopolysaccharide heptosyltransferase III</fullName>
    </submittedName>
</protein>